<evidence type="ECO:0000313" key="2">
    <source>
        <dbReference type="EMBL" id="KNA98076.1"/>
    </source>
</evidence>
<reference evidence="3" key="1">
    <citation type="submission" date="2007-04" db="EMBL/GenBank/DDBJ databases">
        <authorList>
            <consortium name="The Broad Institute Genome Sequencing Platform"/>
            <person name="Birren B."/>
            <person name="Lander E."/>
            <person name="Galagan J."/>
            <person name="Nusbaum C."/>
            <person name="Devon K."/>
            <person name="Ma L.-J."/>
            <person name="Jaffe D."/>
            <person name="Butler J."/>
            <person name="Alvarez P."/>
            <person name="Gnerre S."/>
            <person name="Grabherr M."/>
            <person name="Kleber M."/>
            <person name="Mauceli E."/>
            <person name="Brockman W."/>
            <person name="MacCallum I.A."/>
            <person name="Young S."/>
            <person name="LaButti K."/>
            <person name="DeCaprio D."/>
            <person name="Crawford M."/>
            <person name="Koehrsen M."/>
            <person name="Engels R."/>
            <person name="Montgomery P."/>
            <person name="Pearson M."/>
            <person name="Howarth C."/>
            <person name="Larson L."/>
            <person name="White J."/>
            <person name="O'Leary S."/>
            <person name="Kodira C."/>
            <person name="Zeng Q."/>
            <person name="Yandava C."/>
            <person name="Alvarado L."/>
            <person name="Kistler C."/>
            <person name="Shim W.-B."/>
            <person name="Kang S."/>
            <person name="Woloshuk C."/>
        </authorList>
    </citation>
    <scope>NUCLEOTIDE SEQUENCE</scope>
    <source>
        <strain evidence="3">4287</strain>
    </source>
</reference>
<dbReference type="OrthoDB" id="5105172at2759"/>
<dbReference type="RefSeq" id="XP_018258543.1">
    <property type="nucleotide sequence ID" value="XM_018403255.1"/>
</dbReference>
<dbReference type="GeneID" id="28959040"/>
<accession>A0A0J9WCB0</accession>
<protein>
    <recommendedName>
        <fullName evidence="5">Zn(2)-C6 fungal-type domain-containing protein</fullName>
    </recommendedName>
</protein>
<name>A0A0J9WCB0_FUSO4</name>
<evidence type="ECO:0008006" key="5">
    <source>
        <dbReference type="Google" id="ProtNLM"/>
    </source>
</evidence>
<dbReference type="AlphaFoldDB" id="A0A0J9WCB0"/>
<dbReference type="KEGG" id="fox:FOXG_18334"/>
<evidence type="ECO:0000313" key="4">
    <source>
        <dbReference type="Proteomes" id="UP000009097"/>
    </source>
</evidence>
<evidence type="ECO:0000256" key="1">
    <source>
        <dbReference type="SAM" id="Coils"/>
    </source>
</evidence>
<dbReference type="EMBL" id="DS231747">
    <property type="protein sequence ID" value="KNB20498.1"/>
    <property type="molecule type" value="Genomic_DNA"/>
</dbReference>
<reference evidence="3" key="2">
    <citation type="journal article" date="2010" name="Nature">
        <title>Comparative genomics reveals mobile pathogenicity chromosomes in Fusarium.</title>
        <authorList>
            <person name="Ma L.J."/>
            <person name="van der Does H.C."/>
            <person name="Borkovich K.A."/>
            <person name="Coleman J.J."/>
            <person name="Daboussi M.J."/>
            <person name="Di Pietro A."/>
            <person name="Dufresne M."/>
            <person name="Freitag M."/>
            <person name="Grabherr M."/>
            <person name="Henrissat B."/>
            <person name="Houterman P.M."/>
            <person name="Kang S."/>
            <person name="Shim W.B."/>
            <person name="Woloshuk C."/>
            <person name="Xie X."/>
            <person name="Xu J.R."/>
            <person name="Antoniw J."/>
            <person name="Baker S.E."/>
            <person name="Bluhm B.H."/>
            <person name="Breakspear A."/>
            <person name="Brown D.W."/>
            <person name="Butchko R.A."/>
            <person name="Chapman S."/>
            <person name="Coulson R."/>
            <person name="Coutinho P.M."/>
            <person name="Danchin E.G."/>
            <person name="Diener A."/>
            <person name="Gale L.R."/>
            <person name="Gardiner D.M."/>
            <person name="Goff S."/>
            <person name="Hammond-Kosack K.E."/>
            <person name="Hilburn K."/>
            <person name="Hua-Van A."/>
            <person name="Jonkers W."/>
            <person name="Kazan K."/>
            <person name="Kodira C.D."/>
            <person name="Koehrsen M."/>
            <person name="Kumar L."/>
            <person name="Lee Y.H."/>
            <person name="Li L."/>
            <person name="Manners J.M."/>
            <person name="Miranda-Saavedra D."/>
            <person name="Mukherjee M."/>
            <person name="Park G."/>
            <person name="Park J."/>
            <person name="Park S.Y."/>
            <person name="Proctor R.H."/>
            <person name="Regev A."/>
            <person name="Ruiz-Roldan M.C."/>
            <person name="Sain D."/>
            <person name="Sakthikumar S."/>
            <person name="Sykes S."/>
            <person name="Schwartz D.C."/>
            <person name="Turgeon B.G."/>
            <person name="Wapinski I."/>
            <person name="Yoder O."/>
            <person name="Young S."/>
            <person name="Zeng Q."/>
            <person name="Zhou S."/>
            <person name="Galagan J."/>
            <person name="Cuomo C.A."/>
            <person name="Kistler H.C."/>
            <person name="Rep M."/>
        </authorList>
    </citation>
    <scope>NUCLEOTIDE SEQUENCE [LARGE SCALE GENOMIC DNA]</scope>
    <source>
        <strain evidence="3">4287</strain>
    </source>
</reference>
<dbReference type="RefSeq" id="XP_018236122.1">
    <property type="nucleotide sequence ID" value="XM_018398403.1"/>
</dbReference>
<organism evidence="3 4">
    <name type="scientific">Fusarium oxysporum f. sp. lycopersici (strain 4287 / CBS 123668 / FGSC 9935 / NRRL 34936)</name>
    <name type="common">Fusarium vascular wilt of tomato</name>
    <dbReference type="NCBI Taxonomy" id="426428"/>
    <lineage>
        <taxon>Eukaryota</taxon>
        <taxon>Fungi</taxon>
        <taxon>Dikarya</taxon>
        <taxon>Ascomycota</taxon>
        <taxon>Pezizomycotina</taxon>
        <taxon>Sordariomycetes</taxon>
        <taxon>Hypocreomycetidae</taxon>
        <taxon>Hypocreales</taxon>
        <taxon>Nectriaceae</taxon>
        <taxon>Fusarium</taxon>
        <taxon>Fusarium oxysporum species complex</taxon>
    </lineage>
</organism>
<dbReference type="VEuPathDB" id="FungiDB:FOXG_18334"/>
<sequence length="176" mass="19520">MSGRVSKSKPHPKTLEAVKLSEYIVRFGDEIMPCSRCFRKGLSCQVKGDQSHRCQNCTEAKVVCDGSGVASYLEKNMKARVKLEKEEEQAEKALEAAMAKLARIRSQKRLLKKKGDELFARGMQSQEESGELQDESVVISNAQSLGAVDMIDWNSILGDVPFFEPVDENPSEVAGH</sequence>
<dbReference type="GeneID" id="28963543"/>
<keyword evidence="1" id="KW-0175">Coiled coil</keyword>
<gene>
    <name evidence="2" type="ORF">FOXG_18334</name>
    <name evidence="3" type="ORF">FOXG_22837</name>
</gene>
<dbReference type="EMBL" id="DS231697">
    <property type="protein sequence ID" value="KNA98076.1"/>
    <property type="molecule type" value="Genomic_DNA"/>
</dbReference>
<proteinExistence type="predicted"/>
<dbReference type="Proteomes" id="UP000009097">
    <property type="component" value="Unassembled WGS sequence"/>
</dbReference>
<feature type="coiled-coil region" evidence="1">
    <location>
        <begin position="69"/>
        <end position="114"/>
    </location>
</feature>
<dbReference type="VEuPathDB" id="FungiDB:FOXG_22837"/>
<dbReference type="KEGG" id="fox:FOXG_22837"/>
<evidence type="ECO:0000313" key="3">
    <source>
        <dbReference type="EMBL" id="KNB20498.1"/>
    </source>
</evidence>